<dbReference type="AlphaFoldDB" id="A0A2G9T4R1"/>
<accession>A0A2G9T4R1</accession>
<gene>
    <name evidence="7" type="ORF">TELCIR_25749</name>
</gene>
<dbReference type="OrthoDB" id="6500128at2759"/>
<evidence type="ECO:0000256" key="2">
    <source>
        <dbReference type="ARBA" id="ARBA00022741"/>
    </source>
</evidence>
<dbReference type="GO" id="GO:0016020">
    <property type="term" value="C:membrane"/>
    <property type="evidence" value="ECO:0007669"/>
    <property type="project" value="InterPro"/>
</dbReference>
<evidence type="ECO:0000256" key="4">
    <source>
        <dbReference type="ARBA" id="ARBA00022989"/>
    </source>
</evidence>
<name>A0A2G9T4R1_TELCI</name>
<dbReference type="SUPFAM" id="SSF90123">
    <property type="entry name" value="ABC transporter transmembrane region"/>
    <property type="match status" value="1"/>
</dbReference>
<keyword evidence="2" id="KW-0547">Nucleotide-binding</keyword>
<evidence type="ECO:0000256" key="1">
    <source>
        <dbReference type="ARBA" id="ARBA00022692"/>
    </source>
</evidence>
<feature type="signal peptide" evidence="6">
    <location>
        <begin position="1"/>
        <end position="21"/>
    </location>
</feature>
<proteinExistence type="predicted"/>
<dbReference type="PANTHER" id="PTHR24223:SF415">
    <property type="entry name" value="FI20190P1"/>
    <property type="match status" value="1"/>
</dbReference>
<keyword evidence="4" id="KW-1133">Transmembrane helix</keyword>
<evidence type="ECO:0000313" key="8">
    <source>
        <dbReference type="Proteomes" id="UP000230423"/>
    </source>
</evidence>
<dbReference type="Proteomes" id="UP000230423">
    <property type="component" value="Unassembled WGS sequence"/>
</dbReference>
<feature type="non-terminal residue" evidence="7">
    <location>
        <position position="116"/>
    </location>
</feature>
<keyword evidence="1" id="KW-0812">Transmembrane</keyword>
<feature type="chain" id="PRO_5013708494" description="ABC transmembrane type-1 domain-containing protein" evidence="6">
    <location>
        <begin position="22"/>
        <end position="116"/>
    </location>
</feature>
<evidence type="ECO:0008006" key="9">
    <source>
        <dbReference type="Google" id="ProtNLM"/>
    </source>
</evidence>
<organism evidence="7 8">
    <name type="scientific">Teladorsagia circumcincta</name>
    <name type="common">Brown stomach worm</name>
    <name type="synonym">Ostertagia circumcincta</name>
    <dbReference type="NCBI Taxonomy" id="45464"/>
    <lineage>
        <taxon>Eukaryota</taxon>
        <taxon>Metazoa</taxon>
        <taxon>Ecdysozoa</taxon>
        <taxon>Nematoda</taxon>
        <taxon>Chromadorea</taxon>
        <taxon>Rhabditida</taxon>
        <taxon>Rhabditina</taxon>
        <taxon>Rhabditomorpha</taxon>
        <taxon>Strongyloidea</taxon>
        <taxon>Trichostrongylidae</taxon>
        <taxon>Teladorsagia</taxon>
    </lineage>
</organism>
<dbReference type="InterPro" id="IPR050173">
    <property type="entry name" value="ABC_transporter_C-like"/>
</dbReference>
<keyword evidence="5" id="KW-0472">Membrane</keyword>
<evidence type="ECO:0000256" key="3">
    <source>
        <dbReference type="ARBA" id="ARBA00022840"/>
    </source>
</evidence>
<dbReference type="EMBL" id="KZ423047">
    <property type="protein sequence ID" value="PIO52936.1"/>
    <property type="molecule type" value="Genomic_DNA"/>
</dbReference>
<dbReference type="GO" id="GO:0005524">
    <property type="term" value="F:ATP binding"/>
    <property type="evidence" value="ECO:0007669"/>
    <property type="project" value="UniProtKB-KW"/>
</dbReference>
<keyword evidence="3" id="KW-0067">ATP-binding</keyword>
<keyword evidence="6" id="KW-0732">Signal</keyword>
<evidence type="ECO:0000313" key="7">
    <source>
        <dbReference type="EMBL" id="PIO52936.1"/>
    </source>
</evidence>
<dbReference type="InterPro" id="IPR036640">
    <property type="entry name" value="ABC1_TM_sf"/>
</dbReference>
<dbReference type="PANTHER" id="PTHR24223">
    <property type="entry name" value="ATP-BINDING CASSETTE SUB-FAMILY C"/>
    <property type="match status" value="1"/>
</dbReference>
<evidence type="ECO:0000256" key="6">
    <source>
        <dbReference type="SAM" id="SignalP"/>
    </source>
</evidence>
<sequence length="116" mass="12906">MLNISAPFVVALTTFATYTLTAPDHVLTPQIAFVSLTLFNQLRGPLMMAADLISQTVQVVVSNRRLKEFLVAEELSGTAIDIDENDEYYHDAAEFSGASFAWDRDEPPQLRDISLK</sequence>
<dbReference type="GO" id="GO:0042626">
    <property type="term" value="F:ATPase-coupled transmembrane transporter activity"/>
    <property type="evidence" value="ECO:0007669"/>
    <property type="project" value="TreeGrafter"/>
</dbReference>
<keyword evidence="8" id="KW-1185">Reference proteome</keyword>
<evidence type="ECO:0000256" key="5">
    <source>
        <dbReference type="ARBA" id="ARBA00023136"/>
    </source>
</evidence>
<protein>
    <recommendedName>
        <fullName evidence="9">ABC transmembrane type-1 domain-containing protein</fullName>
    </recommendedName>
</protein>
<reference evidence="7 8" key="1">
    <citation type="submission" date="2015-09" db="EMBL/GenBank/DDBJ databases">
        <title>Draft genome of the parasitic nematode Teladorsagia circumcincta isolate WARC Sus (inbred).</title>
        <authorList>
            <person name="Mitreva M."/>
        </authorList>
    </citation>
    <scope>NUCLEOTIDE SEQUENCE [LARGE SCALE GENOMIC DNA]</scope>
    <source>
        <strain evidence="7 8">S</strain>
    </source>
</reference>
<dbReference type="Gene3D" id="1.20.1560.10">
    <property type="entry name" value="ABC transporter type 1, transmembrane domain"/>
    <property type="match status" value="1"/>
</dbReference>